<evidence type="ECO:0000256" key="5">
    <source>
        <dbReference type="PIRSR" id="PIRSR606710-2"/>
    </source>
</evidence>
<dbReference type="PANTHER" id="PTHR42812">
    <property type="entry name" value="BETA-XYLOSIDASE"/>
    <property type="match status" value="1"/>
</dbReference>
<comment type="caution">
    <text evidence="8">The sequence shown here is derived from an EMBL/GenBank/DDBJ whole genome shotgun (WGS) entry which is preliminary data.</text>
</comment>
<proteinExistence type="inferred from homology"/>
<dbReference type="Pfam" id="PF04616">
    <property type="entry name" value="Glyco_hydro_43"/>
    <property type="match status" value="1"/>
</dbReference>
<evidence type="ECO:0000313" key="9">
    <source>
        <dbReference type="Proteomes" id="UP000037136"/>
    </source>
</evidence>
<accession>A0A2A9PFB5</accession>
<feature type="chain" id="PRO_5012315334" description="Glycosyl hydrolase family 43 protein" evidence="7">
    <location>
        <begin position="21"/>
        <end position="328"/>
    </location>
</feature>
<evidence type="ECO:0000313" key="8">
    <source>
        <dbReference type="EMBL" id="PFH59602.1"/>
    </source>
</evidence>
<reference evidence="8 9" key="1">
    <citation type="journal article" date="2015" name="BMC Genomics">
        <title>Gene expression during zombie ant biting behavior reflects the complexity underlying fungal parasitic behavioral manipulation.</title>
        <authorList>
            <person name="de Bekker C."/>
            <person name="Ohm R.A."/>
            <person name="Loreto R.G."/>
            <person name="Sebastian A."/>
            <person name="Albert I."/>
            <person name="Merrow M."/>
            <person name="Brachmann A."/>
            <person name="Hughes D.P."/>
        </authorList>
    </citation>
    <scope>NUCLEOTIDE SEQUENCE [LARGE SCALE GENOMIC DNA]</scope>
    <source>
        <strain evidence="8 9">SC16a</strain>
    </source>
</reference>
<dbReference type="STRING" id="268505.A0A2A9PFB5"/>
<dbReference type="PANTHER" id="PTHR42812:SF5">
    <property type="entry name" value="ENDO-ARABINASE"/>
    <property type="match status" value="1"/>
</dbReference>
<evidence type="ECO:0000256" key="3">
    <source>
        <dbReference type="ARBA" id="ARBA00023295"/>
    </source>
</evidence>
<keyword evidence="9" id="KW-1185">Reference proteome</keyword>
<evidence type="ECO:0000256" key="6">
    <source>
        <dbReference type="RuleBase" id="RU361187"/>
    </source>
</evidence>
<dbReference type="OrthoDB" id="3879658at2759"/>
<feature type="site" description="Important for catalytic activity, responsible for pKa modulation of the active site Glu and correct orientation of both the proton donor and substrate" evidence="5">
    <location>
        <position position="158"/>
    </location>
</feature>
<dbReference type="InterPro" id="IPR051795">
    <property type="entry name" value="Glycosyl_Hydrlase_43"/>
</dbReference>
<keyword evidence="2 6" id="KW-0378">Hydrolase</keyword>
<dbReference type="InterPro" id="IPR023296">
    <property type="entry name" value="Glyco_hydro_beta-prop_sf"/>
</dbReference>
<dbReference type="AlphaFoldDB" id="A0A2A9PFB5"/>
<dbReference type="GO" id="GO:0005975">
    <property type="term" value="P:carbohydrate metabolic process"/>
    <property type="evidence" value="ECO:0007669"/>
    <property type="project" value="InterPro"/>
</dbReference>
<feature type="active site" description="Proton donor" evidence="4">
    <location>
        <position position="228"/>
    </location>
</feature>
<feature type="active site" description="Proton acceptor" evidence="4">
    <location>
        <position position="40"/>
    </location>
</feature>
<dbReference type="GO" id="GO:0004553">
    <property type="term" value="F:hydrolase activity, hydrolyzing O-glycosyl compounds"/>
    <property type="evidence" value="ECO:0007669"/>
    <property type="project" value="InterPro"/>
</dbReference>
<dbReference type="InterPro" id="IPR006710">
    <property type="entry name" value="Glyco_hydro_43"/>
</dbReference>
<feature type="signal peptide" evidence="7">
    <location>
        <begin position="1"/>
        <end position="20"/>
    </location>
</feature>
<evidence type="ECO:0000256" key="7">
    <source>
        <dbReference type="SAM" id="SignalP"/>
    </source>
</evidence>
<dbReference type="Gene3D" id="2.115.10.20">
    <property type="entry name" value="Glycosyl hydrolase domain, family 43"/>
    <property type="match status" value="1"/>
</dbReference>
<sequence>MLLELGAVVALGWLSTLAEAAAHIRVADAYKPAIHKDFPDPSIVQGTDGLYYAFGTTGGEPVVQVQAARASSPTGPWRRLLHTNILPNSGPLFTGQNTWAPDVQKLDDGSYVMYFSGQLVNNPDHHCVGAATSRSILGPYTPQSQAFACDLSVGGQIDPSGFRDTDGRRYVVYKVDGNSLGNGGQCKNGVEPRKPTPIMLQEVGPNGIDKVGEPVQVLDRVGDEPLVEAPDLYRSSDGTYILFFSSGCFTDPSYNVHYATSRSVKGPYTRASQPLLVSGDSRGLVAPGGASVLAGGNTMVFHANCDTGRCMYVKRFRYRADMVRLLVG</sequence>
<gene>
    <name evidence="8" type="ORF">XA68_12119</name>
</gene>
<comment type="similarity">
    <text evidence="1 6">Belongs to the glycosyl hydrolase 43 family.</text>
</comment>
<reference evidence="8 9" key="2">
    <citation type="journal article" date="2017" name="Sci. Rep.">
        <title>Ant-infecting Ophiocordyceps genomes reveal a high diversity of potential behavioral manipulation genes and a possible major role for enterotoxins.</title>
        <authorList>
            <person name="de Bekker C."/>
            <person name="Ohm R.A."/>
            <person name="Evans H.C."/>
            <person name="Brachmann A."/>
            <person name="Hughes D.P."/>
        </authorList>
    </citation>
    <scope>NUCLEOTIDE SEQUENCE [LARGE SCALE GENOMIC DNA]</scope>
    <source>
        <strain evidence="8 9">SC16a</strain>
    </source>
</reference>
<organism evidence="8 9">
    <name type="scientific">Ophiocordyceps unilateralis</name>
    <name type="common">Zombie-ant fungus</name>
    <name type="synonym">Torrubia unilateralis</name>
    <dbReference type="NCBI Taxonomy" id="268505"/>
    <lineage>
        <taxon>Eukaryota</taxon>
        <taxon>Fungi</taxon>
        <taxon>Dikarya</taxon>
        <taxon>Ascomycota</taxon>
        <taxon>Pezizomycotina</taxon>
        <taxon>Sordariomycetes</taxon>
        <taxon>Hypocreomycetidae</taxon>
        <taxon>Hypocreales</taxon>
        <taxon>Ophiocordycipitaceae</taxon>
        <taxon>Ophiocordyceps</taxon>
    </lineage>
</organism>
<dbReference type="CDD" id="cd08999">
    <property type="entry name" value="GH43_ABN-like"/>
    <property type="match status" value="1"/>
</dbReference>
<dbReference type="EMBL" id="LAZP02000187">
    <property type="protein sequence ID" value="PFH59602.1"/>
    <property type="molecule type" value="Genomic_DNA"/>
</dbReference>
<name>A0A2A9PFB5_OPHUN</name>
<protein>
    <recommendedName>
        <fullName evidence="10">Glycosyl hydrolase family 43 protein</fullName>
    </recommendedName>
</protein>
<dbReference type="Proteomes" id="UP000037136">
    <property type="component" value="Unassembled WGS sequence"/>
</dbReference>
<keyword evidence="7" id="KW-0732">Signal</keyword>
<evidence type="ECO:0000256" key="2">
    <source>
        <dbReference type="ARBA" id="ARBA00022801"/>
    </source>
</evidence>
<evidence type="ECO:0000256" key="1">
    <source>
        <dbReference type="ARBA" id="ARBA00009865"/>
    </source>
</evidence>
<keyword evidence="3 6" id="KW-0326">Glycosidase</keyword>
<evidence type="ECO:0000256" key="4">
    <source>
        <dbReference type="PIRSR" id="PIRSR606710-1"/>
    </source>
</evidence>
<dbReference type="SUPFAM" id="SSF75005">
    <property type="entry name" value="Arabinanase/levansucrase/invertase"/>
    <property type="match status" value="1"/>
</dbReference>
<evidence type="ECO:0008006" key="10">
    <source>
        <dbReference type="Google" id="ProtNLM"/>
    </source>
</evidence>